<evidence type="ECO:0000313" key="5">
    <source>
        <dbReference type="Proteomes" id="UP000233256"/>
    </source>
</evidence>
<proteinExistence type="predicted"/>
<organism evidence="4 5">
    <name type="scientific">Candidatus Wallbacteria bacterium HGW-Wallbacteria-1</name>
    <dbReference type="NCBI Taxonomy" id="2013854"/>
    <lineage>
        <taxon>Bacteria</taxon>
        <taxon>Candidatus Walliibacteriota</taxon>
    </lineage>
</organism>
<keyword evidence="2" id="KW-0067">ATP-binding</keyword>
<evidence type="ECO:0000313" key="4">
    <source>
        <dbReference type="EMBL" id="PKK92033.1"/>
    </source>
</evidence>
<evidence type="ECO:0000256" key="1">
    <source>
        <dbReference type="ARBA" id="ARBA00022741"/>
    </source>
</evidence>
<dbReference type="InterPro" id="IPR043129">
    <property type="entry name" value="ATPase_NBD"/>
</dbReference>
<evidence type="ECO:0000256" key="3">
    <source>
        <dbReference type="ARBA" id="ARBA00023186"/>
    </source>
</evidence>
<dbReference type="Pfam" id="PF00012">
    <property type="entry name" value="HSP70"/>
    <property type="match status" value="1"/>
</dbReference>
<accession>A0A2N1PUK2</accession>
<dbReference type="PANTHER" id="PTHR45639">
    <property type="entry name" value="HSC70CB, ISOFORM G-RELATED"/>
    <property type="match status" value="1"/>
</dbReference>
<name>A0A2N1PUK2_9BACT</name>
<dbReference type="InterPro" id="IPR013126">
    <property type="entry name" value="Hsp_70_fam"/>
</dbReference>
<dbReference type="PANTHER" id="PTHR45639:SF3">
    <property type="entry name" value="HYPOXIA UP-REGULATED PROTEIN 1"/>
    <property type="match status" value="1"/>
</dbReference>
<dbReference type="Proteomes" id="UP000233256">
    <property type="component" value="Unassembled WGS sequence"/>
</dbReference>
<dbReference type="Gene3D" id="3.90.640.10">
    <property type="entry name" value="Actin, Chain A, domain 4"/>
    <property type="match status" value="1"/>
</dbReference>
<comment type="caution">
    <text evidence="4">The sequence shown here is derived from an EMBL/GenBank/DDBJ whole genome shotgun (WGS) entry which is preliminary data.</text>
</comment>
<dbReference type="EMBL" id="PGXC01000001">
    <property type="protein sequence ID" value="PKK92033.1"/>
    <property type="molecule type" value="Genomic_DNA"/>
</dbReference>
<reference evidence="4 5" key="1">
    <citation type="journal article" date="2017" name="ISME J.">
        <title>Potential for microbial H2 and metal transformations associated with novel bacteria and archaea in deep terrestrial subsurface sediments.</title>
        <authorList>
            <person name="Hernsdorf A.W."/>
            <person name="Amano Y."/>
            <person name="Miyakawa K."/>
            <person name="Ise K."/>
            <person name="Suzuki Y."/>
            <person name="Anantharaman K."/>
            <person name="Probst A."/>
            <person name="Burstein D."/>
            <person name="Thomas B.C."/>
            <person name="Banfield J.F."/>
        </authorList>
    </citation>
    <scope>NUCLEOTIDE SEQUENCE [LARGE SCALE GENOMIC DNA]</scope>
    <source>
        <strain evidence="4">HGW-Wallbacteria-1</strain>
    </source>
</reference>
<dbReference type="GO" id="GO:0005524">
    <property type="term" value="F:ATP binding"/>
    <property type="evidence" value="ECO:0007669"/>
    <property type="project" value="UniProtKB-KW"/>
</dbReference>
<dbReference type="GO" id="GO:0030968">
    <property type="term" value="P:endoplasmic reticulum unfolded protein response"/>
    <property type="evidence" value="ECO:0007669"/>
    <property type="project" value="TreeGrafter"/>
</dbReference>
<protein>
    <submittedName>
        <fullName evidence="4">Uncharacterized protein</fullName>
    </submittedName>
</protein>
<keyword evidence="3" id="KW-0143">Chaperone</keyword>
<dbReference type="Gene3D" id="3.30.420.40">
    <property type="match status" value="2"/>
</dbReference>
<sequence length="735" mass="79431">MNKPIGIAINDLWAHGAYLHPEKGISFLCEEQMPPSSRVNLLKNSGISIGEDPEMDSDGITVDNLWTTFVSGRELNHQGKNYPPDLLLALVLKKVMKIGSISHDLAPGAALLSVPSYLGFSLRARLMEAGRKAGFTPVRLVSSGEAITEGMTISGELECKGGLCLIVSLGRAGFEVSLVRGGSKSRPPFLLASRGTTHYRGEEIDERIAEHAFRKIRDDVSEKVLSRKDAMNILMASARSMIPTLAAKSRCTLLPEGDLKGLSIPVSDDHLAKLLDKLSDKVTEASREILGVAGIYSEQVDKVILFGSYTCLEPFRKKLSLLFGADRILPCSQPWLEAAGAAAMAERPGEELEAAPVRMDTCIGVALEDGSVLQILRNTSRGLTAVSGTSRLYGYPGDADGLQILLVEGESRLLAQSRPIGTMTIPASGKTMELTVSAVLFNNRIVLKAEGPVTSQTCTIPMEGWSFSGILDFPLISRQRPDDTHLSLEERDLDSIAMVMNSAMENLCFTLSASTGTLVKCSAPNKPAGLADMSRPLCCRKCSETLVLTGDIPLGPMSEQAFQAISSKRNSCTCEKCGHQGSFTLKSSKLLHCSAFPCYDRNGSYVDSILLIYPHRKMGKKPVPDWAYGNMMASAATAMGETIVKVMEDSLFVRGALESVITGAALHNLLQLDPICYQFTICEYKASPENREKETGKKVLMIIPASVSSLIAMGMRRNTSIRGNVARAFSLPQNG</sequence>
<dbReference type="AlphaFoldDB" id="A0A2N1PUK2"/>
<evidence type="ECO:0000256" key="2">
    <source>
        <dbReference type="ARBA" id="ARBA00022840"/>
    </source>
</evidence>
<dbReference type="SUPFAM" id="SSF53067">
    <property type="entry name" value="Actin-like ATPase domain"/>
    <property type="match status" value="1"/>
</dbReference>
<dbReference type="GO" id="GO:0140662">
    <property type="term" value="F:ATP-dependent protein folding chaperone"/>
    <property type="evidence" value="ECO:0007669"/>
    <property type="project" value="InterPro"/>
</dbReference>
<gene>
    <name evidence="4" type="ORF">CVV64_01050</name>
</gene>
<keyword evidence="1" id="KW-0547">Nucleotide-binding</keyword>